<dbReference type="InterPro" id="IPR002942">
    <property type="entry name" value="S4_RNA-bd"/>
</dbReference>
<dbReference type="Pfam" id="PF01479">
    <property type="entry name" value="S4"/>
    <property type="match status" value="1"/>
</dbReference>
<protein>
    <recommendedName>
        <fullName evidence="2">RNA-binding S4 domain-containing protein</fullName>
    </recommendedName>
</protein>
<keyword evidence="4" id="KW-1185">Reference proteome</keyword>
<dbReference type="SMART" id="SM00363">
    <property type="entry name" value="S4"/>
    <property type="match status" value="1"/>
</dbReference>
<evidence type="ECO:0000259" key="2">
    <source>
        <dbReference type="SMART" id="SM00363"/>
    </source>
</evidence>
<dbReference type="CDD" id="cd00165">
    <property type="entry name" value="S4"/>
    <property type="match status" value="1"/>
</dbReference>
<gene>
    <name evidence="3" type="ORF">KQI42_08730</name>
</gene>
<dbReference type="RefSeq" id="WP_216518887.1">
    <property type="nucleotide sequence ID" value="NZ_JAHLPM010000006.1"/>
</dbReference>
<dbReference type="EMBL" id="JAHLPM010000006">
    <property type="protein sequence ID" value="MBU5438090.1"/>
    <property type="molecule type" value="Genomic_DNA"/>
</dbReference>
<evidence type="ECO:0000313" key="3">
    <source>
        <dbReference type="EMBL" id="MBU5438090.1"/>
    </source>
</evidence>
<keyword evidence="1" id="KW-0694">RNA-binding</keyword>
<proteinExistence type="predicted"/>
<dbReference type="PROSITE" id="PS50889">
    <property type="entry name" value="S4"/>
    <property type="match status" value="1"/>
</dbReference>
<evidence type="ECO:0000313" key="4">
    <source>
        <dbReference type="Proteomes" id="UP000749471"/>
    </source>
</evidence>
<name>A0ABS6E598_9FIRM</name>
<reference evidence="3 4" key="1">
    <citation type="submission" date="2021-06" db="EMBL/GenBank/DDBJ databases">
        <authorList>
            <person name="Sun Q."/>
            <person name="Li D."/>
        </authorList>
    </citation>
    <scope>NUCLEOTIDE SEQUENCE [LARGE SCALE GENOMIC DNA]</scope>
    <source>
        <strain evidence="3 4">MSJ-40</strain>
    </source>
</reference>
<organism evidence="3 4">
    <name type="scientific">Tissierella simiarum</name>
    <dbReference type="NCBI Taxonomy" id="2841534"/>
    <lineage>
        <taxon>Bacteria</taxon>
        <taxon>Bacillati</taxon>
        <taxon>Bacillota</taxon>
        <taxon>Tissierellia</taxon>
        <taxon>Tissierellales</taxon>
        <taxon>Tissierellaceae</taxon>
        <taxon>Tissierella</taxon>
    </lineage>
</organism>
<sequence length="171" mass="20128">MEKKINLIWDIYNGEIDIEKRYCHNCGKKVEFKDSLKRRQNANGKNIFRFAIYKCPKGHTWNKKIDTFKTVSGLENVQEKFNIEESNYEEIRVIKFKEESISEINIFLNVLQQKIRTDKFLSSKIKDISRSDIVRLIEIGAIKVNGEKIKAKLNLKEKDVVTLIISKFNNN</sequence>
<evidence type="ECO:0000256" key="1">
    <source>
        <dbReference type="PROSITE-ProRule" id="PRU00182"/>
    </source>
</evidence>
<accession>A0ABS6E598</accession>
<feature type="domain" description="RNA-binding S4" evidence="2">
    <location>
        <begin position="115"/>
        <end position="170"/>
    </location>
</feature>
<comment type="caution">
    <text evidence="3">The sequence shown here is derived from an EMBL/GenBank/DDBJ whole genome shotgun (WGS) entry which is preliminary data.</text>
</comment>
<dbReference type="Proteomes" id="UP000749471">
    <property type="component" value="Unassembled WGS sequence"/>
</dbReference>